<feature type="chain" id="PRO_5014616601" evidence="2">
    <location>
        <begin position="21"/>
        <end position="1027"/>
    </location>
</feature>
<keyword evidence="2" id="KW-0732">Signal</keyword>
<dbReference type="AlphaFoldDB" id="A0A2K8ZCG4"/>
<dbReference type="EMBL" id="CP025096">
    <property type="protein sequence ID" value="AUD07568.1"/>
    <property type="molecule type" value="Genomic_DNA"/>
</dbReference>
<dbReference type="PANTHER" id="PTHR43135:SF3">
    <property type="entry name" value="ALPHA-D-RIBOSE 1-METHYLPHOSPHONATE 5-TRIPHOSPHATE DIPHOSPHATASE"/>
    <property type="match status" value="1"/>
</dbReference>
<evidence type="ECO:0000256" key="1">
    <source>
        <dbReference type="SAM" id="MobiDB-lite"/>
    </source>
</evidence>
<name>A0A2K8ZCG4_9BACT</name>
<evidence type="ECO:0000313" key="4">
    <source>
        <dbReference type="EMBL" id="AUD07568.1"/>
    </source>
</evidence>
<gene>
    <name evidence="4" type="ORF">CWM47_30750</name>
</gene>
<dbReference type="Gene3D" id="3.20.20.140">
    <property type="entry name" value="Metal-dependent hydrolases"/>
    <property type="match status" value="2"/>
</dbReference>
<evidence type="ECO:0000256" key="2">
    <source>
        <dbReference type="SAM" id="SignalP"/>
    </source>
</evidence>
<dbReference type="InterPro" id="IPR032466">
    <property type="entry name" value="Metal_Hydrolase"/>
</dbReference>
<dbReference type="Pfam" id="PF01979">
    <property type="entry name" value="Amidohydro_1"/>
    <property type="match status" value="2"/>
</dbReference>
<organism evidence="4 5">
    <name type="scientific">Spirosoma pollinicola</name>
    <dbReference type="NCBI Taxonomy" id="2057025"/>
    <lineage>
        <taxon>Bacteria</taxon>
        <taxon>Pseudomonadati</taxon>
        <taxon>Bacteroidota</taxon>
        <taxon>Cytophagia</taxon>
        <taxon>Cytophagales</taxon>
        <taxon>Cytophagaceae</taxon>
        <taxon>Spirosoma</taxon>
    </lineage>
</organism>
<dbReference type="InterPro" id="IPR006680">
    <property type="entry name" value="Amidohydro-rel"/>
</dbReference>
<dbReference type="PANTHER" id="PTHR43135">
    <property type="entry name" value="ALPHA-D-RIBOSE 1-METHYLPHOSPHONATE 5-TRIPHOSPHATE DIPHOSPHATASE"/>
    <property type="match status" value="1"/>
</dbReference>
<accession>A0A2K8ZCG4</accession>
<feature type="region of interest" description="Disordered" evidence="1">
    <location>
        <begin position="499"/>
        <end position="518"/>
    </location>
</feature>
<feature type="signal peptide" evidence="2">
    <location>
        <begin position="1"/>
        <end position="20"/>
    </location>
</feature>
<sequence>MTKHYLTALLAAGLAYSSVAQTTFPRNGVYDERPGLYAFTNATIVVDPQTTLQNATLLIRNGRVETVGTAVSIPAGTVITDLKGKRIYPGLVDIDSDYGMPEITRGPAGGRGGVPQYESNKKGAYYWNQAIQPENDASVLFKADTKKADELRKLGFGAVLTHPHDGIARGTGSLVILADDRENTLVLKPNVTAHYSFSKGTSGQQYPNSMMGIVALLRQAFYDADWYKRSGSKEQANMSLEALNRTQNLPAIFEANDKLGILRADKIGDEFGVQYIIRSSGDEYQRLDEVKATGASLIVPLNYPQPYDIEDAWDADNVALAELKHWEMAPMNAGRLAKANVQFALTTAGLKNKADFWANLRKAIENGLPEQKALEALTTIPAKLIRAEDELGTLKKGQIANFIITSGNLFSADNVIYENWMRGKQYIVNSKDAADLRGVWTLTVGSQSNLKLNITGKSPEKPEYQIVADTLKLTPKVAFSGDIISIQVQLDKKKPGTTRLTGYRTTPTNLKGDGESPDGKAITWSAVRTGDAPVSTTATSTSATSSTTAMASATSPASNTAATVLYPFVGMGNAQKPKAETILIRNATVWTNEKDGVLTNTDVLVTGGKISKVGKGLTAAADVKVVDGTGKHLTNGIIDEHSHIALLSINEGAQSSSAEVRMADVINPDDINIYRQLAGGVTTSQLLHGSANAIGGQSAIVKLKWGESADGMLIKGADGFIKFALGENVKQSNYPNPNVLTRFPQSRMGVEQVFVDHFTRAKEYAKGWAAYNKLSTKEKATAIAPRRDIELDALAEILANKRFITCHSYVQSEINMLLKVADSLGFKVNTFTHILEGYKLADKMAKHGAGGSSFADWWAYKMEVHDAIPYNAAIMHRQGVTVSINSDDAEMARRLNQEAAKTIEYGGMTEEDAWKMVTLNPAKLLHLDSKLGSVRAGKDADLVLWNANPLAIYARPEFTMIDGAIYFSLKDEDQKRDQMQAERARLIQKMLTAKAGGASTVRPMPKRARMWHCEDIEGVMAEGEAGK</sequence>
<evidence type="ECO:0000259" key="3">
    <source>
        <dbReference type="Pfam" id="PF01979"/>
    </source>
</evidence>
<keyword evidence="4" id="KW-0378">Hydrolase</keyword>
<dbReference type="OrthoDB" id="9802793at2"/>
<feature type="domain" description="Amidohydrolase-related" evidence="3">
    <location>
        <begin position="333"/>
        <end position="409"/>
    </location>
</feature>
<dbReference type="GO" id="GO:0016810">
    <property type="term" value="F:hydrolase activity, acting on carbon-nitrogen (but not peptide) bonds"/>
    <property type="evidence" value="ECO:0007669"/>
    <property type="project" value="InterPro"/>
</dbReference>
<dbReference type="Proteomes" id="UP000232883">
    <property type="component" value="Chromosome"/>
</dbReference>
<dbReference type="CDD" id="cd01309">
    <property type="entry name" value="Met_dep_hydrolase_C"/>
    <property type="match status" value="1"/>
</dbReference>
<reference evidence="4 5" key="1">
    <citation type="submission" date="2017-11" db="EMBL/GenBank/DDBJ databases">
        <title>Taxonomic description and genome sequences of Spirosoma HA7 sp. nov., isolated from pollen microhabitat of Corylus avellana.</title>
        <authorList>
            <person name="Ambika Manirajan B."/>
            <person name="Suarez C."/>
            <person name="Ratering S."/>
            <person name="Geissler-Plaum R."/>
            <person name="Cardinale M."/>
            <person name="Sylvia S."/>
        </authorList>
    </citation>
    <scope>NUCLEOTIDE SEQUENCE [LARGE SCALE GENOMIC DNA]</scope>
    <source>
        <strain evidence="4 5">HA7</strain>
    </source>
</reference>
<dbReference type="KEGG" id="spir:CWM47_30750"/>
<feature type="domain" description="Amidohydrolase-related" evidence="3">
    <location>
        <begin position="872"/>
        <end position="953"/>
    </location>
</feature>
<keyword evidence="5" id="KW-1185">Reference proteome</keyword>
<dbReference type="InterPro" id="IPR011059">
    <property type="entry name" value="Metal-dep_hydrolase_composite"/>
</dbReference>
<dbReference type="InterPro" id="IPR051781">
    <property type="entry name" value="Metallo-dep_Hydrolase"/>
</dbReference>
<dbReference type="SUPFAM" id="SSF51556">
    <property type="entry name" value="Metallo-dependent hydrolases"/>
    <property type="match status" value="2"/>
</dbReference>
<dbReference type="RefSeq" id="WP_100994134.1">
    <property type="nucleotide sequence ID" value="NZ_CP025096.1"/>
</dbReference>
<evidence type="ECO:0000313" key="5">
    <source>
        <dbReference type="Proteomes" id="UP000232883"/>
    </source>
</evidence>
<dbReference type="Gene3D" id="2.30.40.10">
    <property type="entry name" value="Urease, subunit C, domain 1"/>
    <property type="match status" value="1"/>
</dbReference>
<feature type="compositionally biased region" description="Low complexity" evidence="1">
    <location>
        <begin position="499"/>
        <end position="508"/>
    </location>
</feature>
<dbReference type="SUPFAM" id="SSF51338">
    <property type="entry name" value="Composite domain of metallo-dependent hydrolases"/>
    <property type="match status" value="2"/>
</dbReference>
<proteinExistence type="predicted"/>
<protein>
    <submittedName>
        <fullName evidence="4">Amidohydrolase</fullName>
    </submittedName>
</protein>